<evidence type="ECO:0000313" key="2">
    <source>
        <dbReference type="Proteomes" id="UP001205906"/>
    </source>
</evidence>
<dbReference type="EMBL" id="JAMXQS010000006">
    <property type="protein sequence ID" value="MCO6050840.1"/>
    <property type="molecule type" value="Genomic_DNA"/>
</dbReference>
<accession>A0ABT1C9I1</accession>
<dbReference type="Proteomes" id="UP001205906">
    <property type="component" value="Unassembled WGS sequence"/>
</dbReference>
<evidence type="ECO:0008006" key="3">
    <source>
        <dbReference type="Google" id="ProtNLM"/>
    </source>
</evidence>
<protein>
    <recommendedName>
        <fullName evidence="3">Phage tail protein</fullName>
    </recommendedName>
</protein>
<sequence length="165" mass="17804">MANTNKGRKVYIACTVAGGAIPAPQAADLTEVAYKALLWTEVKNVGMVGDRGTDTNVVSYDELATEVTQKQKGISNAGDPEVECARNPTDPGQQAMRAAAQTKFYYAFKVEDADAPDATKTNTLYFNRGLVTGPRRPGGRNEDFILEVFTLGLVQKEITVDPTTI</sequence>
<name>A0ABT1C9I1_9HYPH</name>
<comment type="caution">
    <text evidence="1">The sequence shown here is derived from an EMBL/GenBank/DDBJ whole genome shotgun (WGS) entry which is preliminary data.</text>
</comment>
<organism evidence="1 2">
    <name type="scientific">Mesorhizobium liriopis</name>
    <dbReference type="NCBI Taxonomy" id="2953882"/>
    <lineage>
        <taxon>Bacteria</taxon>
        <taxon>Pseudomonadati</taxon>
        <taxon>Pseudomonadota</taxon>
        <taxon>Alphaproteobacteria</taxon>
        <taxon>Hyphomicrobiales</taxon>
        <taxon>Phyllobacteriaceae</taxon>
        <taxon>Mesorhizobium</taxon>
    </lineage>
</organism>
<gene>
    <name evidence="1" type="ORF">NGM99_13735</name>
</gene>
<keyword evidence="2" id="KW-1185">Reference proteome</keyword>
<evidence type="ECO:0000313" key="1">
    <source>
        <dbReference type="EMBL" id="MCO6050840.1"/>
    </source>
</evidence>
<dbReference type="Gene3D" id="4.10.410.40">
    <property type="match status" value="1"/>
</dbReference>
<reference evidence="1 2" key="1">
    <citation type="submission" date="2022-06" db="EMBL/GenBank/DDBJ databases">
        <title>Mesorhizobium sp. strain RP14 Genome sequencing and assembly.</title>
        <authorList>
            <person name="Kim I."/>
        </authorList>
    </citation>
    <scope>NUCLEOTIDE SEQUENCE [LARGE SCALE GENOMIC DNA]</scope>
    <source>
        <strain evidence="2">RP14(2022)</strain>
    </source>
</reference>
<proteinExistence type="predicted"/>
<dbReference type="RefSeq" id="WP_252819803.1">
    <property type="nucleotide sequence ID" value="NZ_JAMXQS010000006.1"/>
</dbReference>